<proteinExistence type="inferred from homology"/>
<dbReference type="PANTHER" id="PTHR30041:SF4">
    <property type="entry name" value="ARSENATE REDUCTASE"/>
    <property type="match status" value="1"/>
</dbReference>
<organism evidence="5 6">
    <name type="scientific">Veronia pacifica</name>
    <dbReference type="NCBI Taxonomy" id="1080227"/>
    <lineage>
        <taxon>Bacteria</taxon>
        <taxon>Pseudomonadati</taxon>
        <taxon>Pseudomonadota</taxon>
        <taxon>Gammaproteobacteria</taxon>
        <taxon>Vibrionales</taxon>
        <taxon>Vibrionaceae</taxon>
        <taxon>Veronia</taxon>
    </lineage>
</organism>
<dbReference type="AlphaFoldDB" id="A0A1C3EEL1"/>
<evidence type="ECO:0000256" key="2">
    <source>
        <dbReference type="ARBA" id="ARBA00023002"/>
    </source>
</evidence>
<dbReference type="SUPFAM" id="SSF52833">
    <property type="entry name" value="Thioredoxin-like"/>
    <property type="match status" value="1"/>
</dbReference>
<dbReference type="InterPro" id="IPR036249">
    <property type="entry name" value="Thioredoxin-like_sf"/>
</dbReference>
<comment type="caution">
    <text evidence="5">The sequence shown here is derived from an EMBL/GenBank/DDBJ whole genome shotgun (WGS) entry which is preliminary data.</text>
</comment>
<keyword evidence="2 4" id="KW-0560">Oxidoreductase</keyword>
<dbReference type="EC" id="1.20.4.1" evidence="4"/>
<dbReference type="STRING" id="1080227.A8L45_15640"/>
<protein>
    <recommendedName>
        <fullName evidence="4">Arsenate reductase</fullName>
        <ecNumber evidence="4">1.20.4.1</ecNumber>
    </recommendedName>
</protein>
<dbReference type="RefSeq" id="WP_068903936.1">
    <property type="nucleotide sequence ID" value="NZ_JBHUIF010000032.1"/>
</dbReference>
<comment type="similarity">
    <text evidence="1 3 4">Belongs to the ArsC family.</text>
</comment>
<dbReference type="InterPro" id="IPR006660">
    <property type="entry name" value="Arsenate_reductase-like"/>
</dbReference>
<comment type="catalytic activity">
    <reaction evidence="4">
        <text>[glutaredoxin]-dithiol + arsenate + glutathione + H(+) = glutathionyl-S-S-[glutaredoxin] + arsenite + H2O</text>
        <dbReference type="Rhea" id="RHEA:22016"/>
        <dbReference type="Rhea" id="RHEA-COMP:10729"/>
        <dbReference type="Rhea" id="RHEA-COMP:17668"/>
        <dbReference type="ChEBI" id="CHEBI:15377"/>
        <dbReference type="ChEBI" id="CHEBI:15378"/>
        <dbReference type="ChEBI" id="CHEBI:29242"/>
        <dbReference type="ChEBI" id="CHEBI:29950"/>
        <dbReference type="ChEBI" id="CHEBI:48597"/>
        <dbReference type="ChEBI" id="CHEBI:57925"/>
        <dbReference type="ChEBI" id="CHEBI:146199"/>
        <dbReference type="EC" id="1.20.4.1"/>
    </reaction>
</comment>
<evidence type="ECO:0000256" key="1">
    <source>
        <dbReference type="ARBA" id="ARBA00007198"/>
    </source>
</evidence>
<dbReference type="NCBIfam" id="TIGR00014">
    <property type="entry name" value="arsC"/>
    <property type="match status" value="1"/>
</dbReference>
<dbReference type="Pfam" id="PF03960">
    <property type="entry name" value="ArsC"/>
    <property type="match status" value="1"/>
</dbReference>
<dbReference type="EMBL" id="LYBM01000031">
    <property type="protein sequence ID" value="ODA31676.1"/>
    <property type="molecule type" value="Genomic_DNA"/>
</dbReference>
<evidence type="ECO:0000313" key="5">
    <source>
        <dbReference type="EMBL" id="ODA31676.1"/>
    </source>
</evidence>
<evidence type="ECO:0000256" key="3">
    <source>
        <dbReference type="PROSITE-ProRule" id="PRU01282"/>
    </source>
</evidence>
<dbReference type="OrthoDB" id="9790554at2"/>
<accession>A0A1C3EEL1</accession>
<dbReference type="Proteomes" id="UP000094936">
    <property type="component" value="Unassembled WGS sequence"/>
</dbReference>
<dbReference type="PANTHER" id="PTHR30041">
    <property type="entry name" value="ARSENATE REDUCTASE"/>
    <property type="match status" value="1"/>
</dbReference>
<dbReference type="InterPro" id="IPR006659">
    <property type="entry name" value="Arsenate_reductase"/>
</dbReference>
<sequence length="116" mass="13079">MSVTIYHNPRCSKSRQTLTLLEERGIEADVVKYLTTPLSIDTLKVLYAQLGYASPRDMMRIKEDIYKSLNLGANDVTDQQLFEAMAENPKLIERPIVVANDKAAMGRPPEQVLTIL</sequence>
<dbReference type="Gene3D" id="3.40.30.10">
    <property type="entry name" value="Glutaredoxin"/>
    <property type="match status" value="1"/>
</dbReference>
<gene>
    <name evidence="5" type="ORF">A8L45_15640</name>
</gene>
<evidence type="ECO:0000313" key="6">
    <source>
        <dbReference type="Proteomes" id="UP000094936"/>
    </source>
</evidence>
<dbReference type="PROSITE" id="PS51353">
    <property type="entry name" value="ARSC"/>
    <property type="match status" value="1"/>
</dbReference>
<keyword evidence="6" id="KW-1185">Reference proteome</keyword>
<evidence type="ECO:0000256" key="4">
    <source>
        <dbReference type="RuleBase" id="RU362029"/>
    </source>
</evidence>
<dbReference type="GO" id="GO:0008794">
    <property type="term" value="F:arsenate reductase (glutaredoxin) activity"/>
    <property type="evidence" value="ECO:0007669"/>
    <property type="project" value="UniProtKB-UniRule"/>
</dbReference>
<name>A0A1C3EEL1_9GAMM</name>
<reference evidence="5 6" key="1">
    <citation type="submission" date="2016-05" db="EMBL/GenBank/DDBJ databases">
        <title>Genomic Taxonomy of the Vibrionaceae.</title>
        <authorList>
            <person name="Gomez-Gil B."/>
            <person name="Enciso-Ibarra J."/>
        </authorList>
    </citation>
    <scope>NUCLEOTIDE SEQUENCE [LARGE SCALE GENOMIC DNA]</scope>
    <source>
        <strain evidence="5 6">CAIM 1920</strain>
    </source>
</reference>
<dbReference type="CDD" id="cd03034">
    <property type="entry name" value="ArsC_ArsC"/>
    <property type="match status" value="1"/>
</dbReference>